<dbReference type="AlphaFoldDB" id="R4S128"/>
<dbReference type="Proteomes" id="UP000013941">
    <property type="component" value="Chromosome"/>
</dbReference>
<name>R4S128_PHYAS</name>
<keyword evidence="2" id="KW-1185">Reference proteome</keyword>
<reference evidence="1 2" key="1">
    <citation type="journal article" date="2013" name="BMC Genomics">
        <title>Comparison of the complete genome sequence of two closely related isolates of 'Candidatus Phytoplasma australiense' reveals genome plasticity.</title>
        <authorList>
            <person name="Andersen M.T."/>
            <person name="Liefting L.W."/>
            <person name="Havukkala I."/>
            <person name="Beever R.E."/>
        </authorList>
    </citation>
    <scope>NUCLEOTIDE SEQUENCE [LARGE SCALE GENOMIC DNA]</scope>
    <source>
        <strain evidence="1 2">NZSb11</strain>
    </source>
</reference>
<dbReference type="KEGG" id="nzs:SLY_0524"/>
<dbReference type="EMBL" id="CP002548">
    <property type="protein sequence ID" value="AGL90443.1"/>
    <property type="molecule type" value="Genomic_DNA"/>
</dbReference>
<evidence type="ECO:0000313" key="2">
    <source>
        <dbReference type="Proteomes" id="UP000013941"/>
    </source>
</evidence>
<dbReference type="HOGENOM" id="CLU_3104395_0_0_14"/>
<accession>R4S128</accession>
<protein>
    <submittedName>
        <fullName evidence="1">Uncharacterized protein</fullName>
    </submittedName>
</protein>
<sequence>MKLIKTYNICIIYRFFPSFNFMPNPKVIHLPKNPNNFPPFCATVLVVVLVW</sequence>
<proteinExistence type="predicted"/>
<organism evidence="1 2">
    <name type="scientific">Strawberry lethal yellows phytoplasma (CPA) str. NZSb11</name>
    <dbReference type="NCBI Taxonomy" id="980422"/>
    <lineage>
        <taxon>Bacteria</taxon>
        <taxon>Bacillati</taxon>
        <taxon>Mycoplasmatota</taxon>
        <taxon>Mollicutes</taxon>
        <taxon>Acholeplasmatales</taxon>
        <taxon>Acholeplasmataceae</taxon>
        <taxon>Candidatus Phytoplasma</taxon>
        <taxon>16SrXII (Stolbur group)</taxon>
    </lineage>
</organism>
<evidence type="ECO:0000313" key="1">
    <source>
        <dbReference type="EMBL" id="AGL90443.1"/>
    </source>
</evidence>
<dbReference type="PATRIC" id="fig|980422.3.peg.481"/>
<gene>
    <name evidence="1" type="ORF">SLY_0524</name>
</gene>